<keyword evidence="2" id="KW-1185">Reference proteome</keyword>
<dbReference type="Proteomes" id="UP000267448">
    <property type="component" value="Unassembled WGS sequence"/>
</dbReference>
<comment type="caution">
    <text evidence="1">The sequence shown here is derived from an EMBL/GenBank/DDBJ whole genome shotgun (WGS) entry which is preliminary data.</text>
</comment>
<evidence type="ECO:0000313" key="1">
    <source>
        <dbReference type="EMBL" id="RTR37809.1"/>
    </source>
</evidence>
<reference evidence="1 2" key="1">
    <citation type="submission" date="2018-12" db="EMBL/GenBank/DDBJ databases">
        <authorList>
            <person name="Yu L."/>
        </authorList>
    </citation>
    <scope>NUCLEOTIDE SEQUENCE [LARGE SCALE GENOMIC DNA]</scope>
    <source>
        <strain evidence="1 2">HAW-EB2</strain>
    </source>
</reference>
<dbReference type="EMBL" id="RXNU01000010">
    <property type="protein sequence ID" value="RTR37809.1"/>
    <property type="molecule type" value="Genomic_DNA"/>
</dbReference>
<dbReference type="OrthoDB" id="6266348at2"/>
<dbReference type="RefSeq" id="WP_126521501.1">
    <property type="nucleotide sequence ID" value="NZ_RXNU01000010.1"/>
</dbReference>
<gene>
    <name evidence="1" type="ORF">EKG38_17475</name>
</gene>
<protein>
    <submittedName>
        <fullName evidence="1">Uncharacterized protein</fullName>
    </submittedName>
</protein>
<dbReference type="AlphaFoldDB" id="A0A3S0LKP8"/>
<organism evidence="1 2">
    <name type="scientific">Shewanella canadensis</name>
    <dbReference type="NCBI Taxonomy" id="271096"/>
    <lineage>
        <taxon>Bacteria</taxon>
        <taxon>Pseudomonadati</taxon>
        <taxon>Pseudomonadota</taxon>
        <taxon>Gammaproteobacteria</taxon>
        <taxon>Alteromonadales</taxon>
        <taxon>Shewanellaceae</taxon>
        <taxon>Shewanella</taxon>
    </lineage>
</organism>
<sequence length="228" mass="26400">MRLAIVLILVLNMQGCAYYSYSTGSSYGLVPVDTVEYLGPIERVGYDSEILSPVVTLDNGVQIKFFTSWIYNYPIKQSHSDDFKNLEVEVFITSLHEDVAINVSNITMEQYRFNRITKVKFMKLERRSSKVPDRYGVDVCTRGPDWESYNFYEGKAITIPRLTHDLNLLPLRKLREDKNIICGILYAPDTNLAGEQGFYNLYLTFIVDGKPKTYTIYFYPVDYRVTIK</sequence>
<accession>A0A3S0LKP8</accession>
<name>A0A3S0LKP8_9GAMM</name>
<proteinExistence type="predicted"/>
<evidence type="ECO:0000313" key="2">
    <source>
        <dbReference type="Proteomes" id="UP000267448"/>
    </source>
</evidence>